<evidence type="ECO:0000256" key="1">
    <source>
        <dbReference type="SAM" id="SignalP"/>
    </source>
</evidence>
<organism evidence="2 3">
    <name type="scientific">Bursaphelenchus okinawaensis</name>
    <dbReference type="NCBI Taxonomy" id="465554"/>
    <lineage>
        <taxon>Eukaryota</taxon>
        <taxon>Metazoa</taxon>
        <taxon>Ecdysozoa</taxon>
        <taxon>Nematoda</taxon>
        <taxon>Chromadorea</taxon>
        <taxon>Rhabditida</taxon>
        <taxon>Tylenchina</taxon>
        <taxon>Tylenchomorpha</taxon>
        <taxon>Aphelenchoidea</taxon>
        <taxon>Aphelenchoididae</taxon>
        <taxon>Bursaphelenchus</taxon>
    </lineage>
</organism>
<dbReference type="Proteomes" id="UP000614601">
    <property type="component" value="Unassembled WGS sequence"/>
</dbReference>
<dbReference type="Proteomes" id="UP000783686">
    <property type="component" value="Unassembled WGS sequence"/>
</dbReference>
<keyword evidence="3" id="KW-1185">Reference proteome</keyword>
<gene>
    <name evidence="2" type="ORF">BOKJ2_LOCUS4769</name>
</gene>
<evidence type="ECO:0000313" key="2">
    <source>
        <dbReference type="EMBL" id="CAD5212968.1"/>
    </source>
</evidence>
<keyword evidence="1" id="KW-0732">Signal</keyword>
<evidence type="ECO:0000313" key="3">
    <source>
        <dbReference type="Proteomes" id="UP000614601"/>
    </source>
</evidence>
<dbReference type="EMBL" id="CAJFDH010000002">
    <property type="protein sequence ID" value="CAD5212968.1"/>
    <property type="molecule type" value="Genomic_DNA"/>
</dbReference>
<dbReference type="AlphaFoldDB" id="A0A811KDL4"/>
<dbReference type="OrthoDB" id="10311253at2759"/>
<name>A0A811KDL4_9BILA</name>
<reference evidence="2" key="1">
    <citation type="submission" date="2020-09" db="EMBL/GenBank/DDBJ databases">
        <authorList>
            <person name="Kikuchi T."/>
        </authorList>
    </citation>
    <scope>NUCLEOTIDE SEQUENCE</scope>
    <source>
        <strain evidence="2">SH1</strain>
    </source>
</reference>
<dbReference type="EMBL" id="CAJFCW020000002">
    <property type="protein sequence ID" value="CAG9098429.1"/>
    <property type="molecule type" value="Genomic_DNA"/>
</dbReference>
<accession>A0A811KDL4</accession>
<proteinExistence type="predicted"/>
<comment type="caution">
    <text evidence="2">The sequence shown here is derived from an EMBL/GenBank/DDBJ whole genome shotgun (WGS) entry which is preliminary data.</text>
</comment>
<protein>
    <submittedName>
        <fullName evidence="2">Uncharacterized protein</fullName>
    </submittedName>
</protein>
<feature type="chain" id="PRO_5036408322" evidence="1">
    <location>
        <begin position="18"/>
        <end position="123"/>
    </location>
</feature>
<feature type="signal peptide" evidence="1">
    <location>
        <begin position="1"/>
        <end position="17"/>
    </location>
</feature>
<sequence length="123" mass="13506">MKLILAVTLLCAILVEAQDEQTQAVPTEAPAIVFTKVCFDQEDAEVLESTGTICAFAVRFQMANRNCAELVQNTLPEGFVAFGEPDLSPVTFEQLTTELTAPVRGGKYCFISRAEELTRLRGF</sequence>